<reference evidence="2 3" key="1">
    <citation type="submission" date="2014-06" db="EMBL/GenBank/DDBJ databases">
        <authorList>
            <person name="Swart Estienne"/>
        </authorList>
    </citation>
    <scope>NUCLEOTIDE SEQUENCE [LARGE SCALE GENOMIC DNA]</scope>
    <source>
        <strain evidence="2 3">130c</strain>
    </source>
</reference>
<evidence type="ECO:0000313" key="2">
    <source>
        <dbReference type="EMBL" id="CDW89706.1"/>
    </source>
</evidence>
<accession>A0A078B653</accession>
<name>A0A078B653_STYLE</name>
<evidence type="ECO:0000256" key="1">
    <source>
        <dbReference type="SAM" id="MobiDB-lite"/>
    </source>
</evidence>
<dbReference type="EMBL" id="CCKQ01017812">
    <property type="protein sequence ID" value="CDW89706.1"/>
    <property type="molecule type" value="Genomic_DNA"/>
</dbReference>
<keyword evidence="3" id="KW-1185">Reference proteome</keyword>
<evidence type="ECO:0000313" key="3">
    <source>
        <dbReference type="Proteomes" id="UP000039865"/>
    </source>
</evidence>
<dbReference type="InParanoid" id="A0A078B653"/>
<dbReference type="AlphaFoldDB" id="A0A078B653"/>
<feature type="region of interest" description="Disordered" evidence="1">
    <location>
        <begin position="72"/>
        <end position="96"/>
    </location>
</feature>
<dbReference type="Proteomes" id="UP000039865">
    <property type="component" value="Unassembled WGS sequence"/>
</dbReference>
<sequence>MERSNKYKQEKYKRVNDEVGGKSWIKEAISPDNTQRHQIQTGPRGGQYFDNSSGRKVYTNTVSHVVNVYPENSFNGTTPQEKIPYFGYGNKKKDKQ</sequence>
<proteinExistence type="predicted"/>
<protein>
    <submittedName>
        <fullName evidence="2">Uncharacterized protein</fullName>
    </submittedName>
</protein>
<feature type="compositionally biased region" description="Polar residues" evidence="1">
    <location>
        <begin position="32"/>
        <end position="41"/>
    </location>
</feature>
<feature type="region of interest" description="Disordered" evidence="1">
    <location>
        <begin position="32"/>
        <end position="52"/>
    </location>
</feature>
<gene>
    <name evidence="2" type="primary">Contig16765.g17861</name>
    <name evidence="2" type="ORF">STYLEM_18843</name>
</gene>
<organism evidence="2 3">
    <name type="scientific">Stylonychia lemnae</name>
    <name type="common">Ciliate</name>
    <dbReference type="NCBI Taxonomy" id="5949"/>
    <lineage>
        <taxon>Eukaryota</taxon>
        <taxon>Sar</taxon>
        <taxon>Alveolata</taxon>
        <taxon>Ciliophora</taxon>
        <taxon>Intramacronucleata</taxon>
        <taxon>Spirotrichea</taxon>
        <taxon>Stichotrichia</taxon>
        <taxon>Sporadotrichida</taxon>
        <taxon>Oxytrichidae</taxon>
        <taxon>Stylonychinae</taxon>
        <taxon>Stylonychia</taxon>
    </lineage>
</organism>